<evidence type="ECO:0000256" key="5">
    <source>
        <dbReference type="ARBA" id="ARBA00022771"/>
    </source>
</evidence>
<evidence type="ECO:0000256" key="6">
    <source>
        <dbReference type="ARBA" id="ARBA00022833"/>
    </source>
</evidence>
<evidence type="ECO:0000256" key="1">
    <source>
        <dbReference type="ARBA" id="ARBA00000900"/>
    </source>
</evidence>
<keyword evidence="6" id="KW-0862">Zinc</keyword>
<feature type="region of interest" description="Disordered" evidence="10">
    <location>
        <begin position="23"/>
        <end position="62"/>
    </location>
</feature>
<evidence type="ECO:0000256" key="4">
    <source>
        <dbReference type="ARBA" id="ARBA00022723"/>
    </source>
</evidence>
<dbReference type="InterPro" id="IPR013083">
    <property type="entry name" value="Znf_RING/FYVE/PHD"/>
</dbReference>
<dbReference type="Gene3D" id="1.20.1390.10">
    <property type="entry name" value="PWI domain"/>
    <property type="match status" value="1"/>
</dbReference>
<evidence type="ECO:0000256" key="7">
    <source>
        <dbReference type="ARBA" id="ARBA00023015"/>
    </source>
</evidence>
<name>B8LNX6_PICSI</name>
<comment type="catalytic activity">
    <reaction evidence="1">
        <text>S-ubiquitinyl-[E2 ubiquitin-conjugating enzyme]-L-cysteine + [acceptor protein]-L-lysine = [E2 ubiquitin-conjugating enzyme]-L-cysteine + N(6)-ubiquitinyl-[acceptor protein]-L-lysine.</text>
        <dbReference type="EC" id="2.3.2.27"/>
    </reaction>
</comment>
<dbReference type="AlphaFoldDB" id="B8LNX6"/>
<dbReference type="Pfam" id="PF13639">
    <property type="entry name" value="zf-RING_2"/>
    <property type="match status" value="1"/>
</dbReference>
<keyword evidence="5 9" id="KW-0863">Zinc-finger</keyword>
<reference evidence="12" key="1">
    <citation type="submission" date="2007-06" db="EMBL/GenBank/DDBJ databases">
        <title>Full length cDNA sequences from Sitka Spruce (Picea sitchensis).</title>
        <authorList>
            <person name="Ralph S.G."/>
            <person name="Chun H.E."/>
            <person name="Liao N."/>
            <person name="Ali J."/>
            <person name="Reid K."/>
            <person name="Kolosova N."/>
            <person name="Cooper N."/>
            <person name="Cullis C."/>
            <person name="Jancsik S."/>
            <person name="Moore R."/>
            <person name="Mayo M."/>
            <person name="Wagner S."/>
            <person name="Holt R.A."/>
            <person name="Jones S.J.M."/>
            <person name="Marra M.A."/>
            <person name="Ritland C.E."/>
            <person name="Ritland K."/>
            <person name="Bohlmann J."/>
        </authorList>
    </citation>
    <scope>NUCLEOTIDE SEQUENCE</scope>
    <source>
        <tissue evidence="12">Green portion of the leader tissue</tissue>
    </source>
</reference>
<feature type="domain" description="RING-type" evidence="11">
    <location>
        <begin position="70"/>
        <end position="112"/>
    </location>
</feature>
<keyword evidence="4" id="KW-0479">Metal-binding</keyword>
<dbReference type="SUPFAM" id="SSF57850">
    <property type="entry name" value="RING/U-box"/>
    <property type="match status" value="1"/>
</dbReference>
<evidence type="ECO:0000259" key="11">
    <source>
        <dbReference type="PROSITE" id="PS50089"/>
    </source>
</evidence>
<dbReference type="GO" id="GO:0006513">
    <property type="term" value="P:protein monoubiquitination"/>
    <property type="evidence" value="ECO:0007669"/>
    <property type="project" value="TreeGrafter"/>
</dbReference>
<dbReference type="PROSITE" id="PS00518">
    <property type="entry name" value="ZF_RING_1"/>
    <property type="match status" value="1"/>
</dbReference>
<dbReference type="SMART" id="SM00184">
    <property type="entry name" value="RING"/>
    <property type="match status" value="1"/>
</dbReference>
<dbReference type="InterPro" id="IPR002483">
    <property type="entry name" value="PWI_dom"/>
</dbReference>
<proteinExistence type="evidence at transcript level"/>
<dbReference type="PROSITE" id="PS50089">
    <property type="entry name" value="ZF_RING_2"/>
    <property type="match status" value="1"/>
</dbReference>
<dbReference type="InterPro" id="IPR058746">
    <property type="entry name" value="Znf_RING-type_Topors"/>
</dbReference>
<dbReference type="GO" id="GO:0061630">
    <property type="term" value="F:ubiquitin protein ligase activity"/>
    <property type="evidence" value="ECO:0007669"/>
    <property type="project" value="UniProtKB-EC"/>
</dbReference>
<keyword evidence="7" id="KW-0805">Transcription regulation</keyword>
<keyword evidence="8" id="KW-0804">Transcription</keyword>
<dbReference type="GO" id="GO:0008270">
    <property type="term" value="F:zinc ion binding"/>
    <property type="evidence" value="ECO:0007669"/>
    <property type="project" value="UniProtKB-KW"/>
</dbReference>
<dbReference type="PANTHER" id="PTHR46077:SF1">
    <property type="entry name" value="TOP1 BINDING ARGININE_SERINE RICH PROTEIN, E3 UBIQUITIN LIGASE"/>
    <property type="match status" value="1"/>
</dbReference>
<feature type="compositionally biased region" description="Polar residues" evidence="10">
    <location>
        <begin position="23"/>
        <end position="36"/>
    </location>
</feature>
<evidence type="ECO:0000313" key="12">
    <source>
        <dbReference type="EMBL" id="ABR17356.1"/>
    </source>
</evidence>
<accession>B8LNX6</accession>
<dbReference type="InterPro" id="IPR001841">
    <property type="entry name" value="Znf_RING"/>
</dbReference>
<evidence type="ECO:0000256" key="2">
    <source>
        <dbReference type="ARBA" id="ARBA00012483"/>
    </source>
</evidence>
<organism evidence="12">
    <name type="scientific">Picea sitchensis</name>
    <name type="common">Sitka spruce</name>
    <name type="synonym">Pinus sitchensis</name>
    <dbReference type="NCBI Taxonomy" id="3332"/>
    <lineage>
        <taxon>Eukaryota</taxon>
        <taxon>Viridiplantae</taxon>
        <taxon>Streptophyta</taxon>
        <taxon>Embryophyta</taxon>
        <taxon>Tracheophyta</taxon>
        <taxon>Spermatophyta</taxon>
        <taxon>Pinopsida</taxon>
        <taxon>Pinidae</taxon>
        <taxon>Conifers I</taxon>
        <taxon>Pinales</taxon>
        <taxon>Pinaceae</taxon>
        <taxon>Picea</taxon>
    </lineage>
</organism>
<evidence type="ECO:0000256" key="3">
    <source>
        <dbReference type="ARBA" id="ARBA00022679"/>
    </source>
</evidence>
<dbReference type="PANTHER" id="PTHR46077">
    <property type="entry name" value="E3 UBIQUITIN-PROTEIN LIGASE TOPORS"/>
    <property type="match status" value="1"/>
</dbReference>
<protein>
    <recommendedName>
        <fullName evidence="2">RING-type E3 ubiquitin transferase</fullName>
        <ecNumber evidence="2">2.3.2.27</ecNumber>
    </recommendedName>
</protein>
<dbReference type="Pfam" id="PF01480">
    <property type="entry name" value="PWI"/>
    <property type="match status" value="1"/>
</dbReference>
<dbReference type="Gene3D" id="3.30.40.10">
    <property type="entry name" value="Zinc/RING finger domain, C3HC4 (zinc finger)"/>
    <property type="match status" value="1"/>
</dbReference>
<keyword evidence="3" id="KW-0808">Transferase</keyword>
<dbReference type="GO" id="GO:0000209">
    <property type="term" value="P:protein polyubiquitination"/>
    <property type="evidence" value="ECO:0007669"/>
    <property type="project" value="TreeGrafter"/>
</dbReference>
<dbReference type="CDD" id="cd16574">
    <property type="entry name" value="RING-HC_Topors"/>
    <property type="match status" value="1"/>
</dbReference>
<sequence length="346" mass="40067">MEPGLNSSQTFVWMPTLKVWMPSPSQSLSTSAQPKSRSTHQSKRKFSSDDHNTDSPSKLPNIPQDPASSCPICLGNDIHQTQLVVLRLCMHQFCVKCIHTWSALQRKCPLCKREFDGWFYDIQGPGNYREKRLLPLAEAPEPSFNGNGQRETDTQRSLQYARGRILDNQRRTRPLPRRRFFAHSRFVPAAEKRRLEEAGAAEKALRWRASIYRKGLRAIPPRLQNRTNIKQNITGELNEKARIERRLEPWIRRELEAILGDQDPTVLVHLVFSLWLSRLRKQEGKQNLVPSSNEDEFMQQLEPFIGDKANAFWHELRCFAESPFTMSAYDSIAEYQRPLSKSADPR</sequence>
<dbReference type="EMBL" id="EF677536">
    <property type="protein sequence ID" value="ABR17356.1"/>
    <property type="molecule type" value="mRNA"/>
</dbReference>
<evidence type="ECO:0000256" key="9">
    <source>
        <dbReference type="PROSITE-ProRule" id="PRU00175"/>
    </source>
</evidence>
<dbReference type="EC" id="2.3.2.27" evidence="2"/>
<evidence type="ECO:0000256" key="10">
    <source>
        <dbReference type="SAM" id="MobiDB-lite"/>
    </source>
</evidence>
<evidence type="ECO:0000256" key="8">
    <source>
        <dbReference type="ARBA" id="ARBA00023163"/>
    </source>
</evidence>
<dbReference type="InterPro" id="IPR017907">
    <property type="entry name" value="Znf_RING_CS"/>
</dbReference>